<keyword evidence="1" id="KW-1133">Transmembrane helix</keyword>
<evidence type="ECO:0000313" key="2">
    <source>
        <dbReference type="EMBL" id="OPJ65412.1"/>
    </source>
</evidence>
<gene>
    <name evidence="2" type="ORF">CLCHR_08020</name>
    <name evidence="3" type="ORF">D2A34_00245</name>
</gene>
<evidence type="ECO:0000313" key="3">
    <source>
        <dbReference type="EMBL" id="RII35835.1"/>
    </source>
</evidence>
<dbReference type="AlphaFoldDB" id="A0A1V4IZD4"/>
<accession>A0A1V4IZD4</accession>
<dbReference type="Pfam" id="PF11391">
    <property type="entry name" value="DUF2798"/>
    <property type="match status" value="2"/>
</dbReference>
<feature type="transmembrane region" description="Helical" evidence="1">
    <location>
        <begin position="125"/>
        <end position="144"/>
    </location>
</feature>
<evidence type="ECO:0000313" key="5">
    <source>
        <dbReference type="Proteomes" id="UP000265930"/>
    </source>
</evidence>
<name>A0A1V4IZD4_9CLOT</name>
<proteinExistence type="predicted"/>
<dbReference type="Proteomes" id="UP000191056">
    <property type="component" value="Unassembled WGS sequence"/>
</dbReference>
<feature type="transmembrane region" description="Helical" evidence="1">
    <location>
        <begin position="42"/>
        <end position="62"/>
    </location>
</feature>
<reference evidence="2 4" key="1">
    <citation type="submission" date="2017-03" db="EMBL/GenBank/DDBJ databases">
        <title>Genome sequence of Clostridium chromiireducens DSM 23318.</title>
        <authorList>
            <person name="Poehlein A."/>
            <person name="Daniel R."/>
        </authorList>
    </citation>
    <scope>NUCLEOTIDE SEQUENCE [LARGE SCALE GENOMIC DNA]</scope>
    <source>
        <strain evidence="2 4">DSM 23318</strain>
    </source>
</reference>
<sequence length="151" mass="16973">MGKNKKENFIFTLICCALMVLGMTIYNVILRNGLSSSLLKDVVFGFLPIFCIALILDWFLVAKIAKSFVAKLINHDSLLIKKILFTSFFMVCGMCFSLSLITLIIHQGISSDLPMNFATTLLRNFIFALPLQLIIVGPIARTIFFKIYPVV</sequence>
<evidence type="ECO:0000256" key="1">
    <source>
        <dbReference type="SAM" id="Phobius"/>
    </source>
</evidence>
<dbReference type="InterPro" id="IPR021529">
    <property type="entry name" value="DUF2798"/>
</dbReference>
<dbReference type="EMBL" id="MZGT01000008">
    <property type="protein sequence ID" value="OPJ65412.1"/>
    <property type="molecule type" value="Genomic_DNA"/>
</dbReference>
<protein>
    <submittedName>
        <fullName evidence="3">DUF2798 domain-containing protein</fullName>
    </submittedName>
</protein>
<keyword evidence="1" id="KW-0812">Transmembrane</keyword>
<keyword evidence="4" id="KW-1185">Reference proteome</keyword>
<keyword evidence="1" id="KW-0472">Membrane</keyword>
<comment type="caution">
    <text evidence="2">The sequence shown here is derived from an EMBL/GenBank/DDBJ whole genome shotgun (WGS) entry which is preliminary data.</text>
</comment>
<organism evidence="2 4">
    <name type="scientific">Clostridium chromiireducens</name>
    <dbReference type="NCBI Taxonomy" id="225345"/>
    <lineage>
        <taxon>Bacteria</taxon>
        <taxon>Bacillati</taxon>
        <taxon>Bacillota</taxon>
        <taxon>Clostridia</taxon>
        <taxon>Eubacteriales</taxon>
        <taxon>Clostridiaceae</taxon>
        <taxon>Clostridium</taxon>
    </lineage>
</organism>
<dbReference type="OrthoDB" id="7062363at2"/>
<feature type="transmembrane region" description="Helical" evidence="1">
    <location>
        <begin position="83"/>
        <end position="105"/>
    </location>
</feature>
<dbReference type="Proteomes" id="UP000265930">
    <property type="component" value="Unassembled WGS sequence"/>
</dbReference>
<dbReference type="RefSeq" id="WP_079438396.1">
    <property type="nucleotide sequence ID" value="NZ_JBLZIA010000001.1"/>
</dbReference>
<evidence type="ECO:0000313" key="4">
    <source>
        <dbReference type="Proteomes" id="UP000191056"/>
    </source>
</evidence>
<dbReference type="EMBL" id="QXDJ01000001">
    <property type="protein sequence ID" value="RII35835.1"/>
    <property type="molecule type" value="Genomic_DNA"/>
</dbReference>
<reference evidence="3 5" key="2">
    <citation type="submission" date="2018-08" db="EMBL/GenBank/DDBJ databases">
        <title>Genome of Clostridium chromiireducens C1, DSM12136.</title>
        <authorList>
            <person name="Xing M."/>
            <person name="Wei Y."/>
            <person name="Ang E.L."/>
            <person name="Zhao H."/>
            <person name="Zhang Y."/>
        </authorList>
    </citation>
    <scope>NUCLEOTIDE SEQUENCE [LARGE SCALE GENOMIC DNA]</scope>
    <source>
        <strain evidence="3 5">C1</strain>
    </source>
</reference>
<feature type="transmembrane region" description="Helical" evidence="1">
    <location>
        <begin position="9"/>
        <end position="30"/>
    </location>
</feature>
<dbReference type="STRING" id="225345.CLCHR_08020"/>